<dbReference type="GO" id="GO:0005739">
    <property type="term" value="C:mitochondrion"/>
    <property type="evidence" value="ECO:0007669"/>
    <property type="project" value="TreeGrafter"/>
</dbReference>
<dbReference type="Gene3D" id="3.40.50.150">
    <property type="entry name" value="Vaccinia Virus protein VP39"/>
    <property type="match status" value="1"/>
</dbReference>
<keyword evidence="8" id="KW-1185">Reference proteome</keyword>
<dbReference type="GO" id="GO:0003676">
    <property type="term" value="F:nucleic acid binding"/>
    <property type="evidence" value="ECO:0007669"/>
    <property type="project" value="InterPro"/>
</dbReference>
<dbReference type="PROSITE" id="PS00092">
    <property type="entry name" value="N6_MTASE"/>
    <property type="match status" value="1"/>
</dbReference>
<organism evidence="7 8">
    <name type="scientific">Schizosaccharomyces osmophilus</name>
    <dbReference type="NCBI Taxonomy" id="2545709"/>
    <lineage>
        <taxon>Eukaryota</taxon>
        <taxon>Fungi</taxon>
        <taxon>Dikarya</taxon>
        <taxon>Ascomycota</taxon>
        <taxon>Taphrinomycotina</taxon>
        <taxon>Schizosaccharomycetes</taxon>
        <taxon>Schizosaccharomycetales</taxon>
        <taxon>Schizosaccharomycetaceae</taxon>
        <taxon>Schizosaccharomyces</taxon>
    </lineage>
</organism>
<dbReference type="KEGG" id="som:SOMG_02431"/>
<evidence type="ECO:0000313" key="7">
    <source>
        <dbReference type="EMBL" id="WBW72655.1"/>
    </source>
</evidence>
<dbReference type="EC" id="2.1.1.297" evidence="1"/>
<dbReference type="PANTHER" id="PTHR18895">
    <property type="entry name" value="HEMK METHYLTRANSFERASE"/>
    <property type="match status" value="1"/>
</dbReference>
<proteinExistence type="predicted"/>
<dbReference type="InterPro" id="IPR029063">
    <property type="entry name" value="SAM-dependent_MTases_sf"/>
</dbReference>
<dbReference type="PANTHER" id="PTHR18895:SF74">
    <property type="entry name" value="MTRF1L RELEASE FACTOR GLUTAMINE METHYLTRANSFERASE"/>
    <property type="match status" value="1"/>
</dbReference>
<dbReference type="InterPro" id="IPR004556">
    <property type="entry name" value="HemK-like"/>
</dbReference>
<feature type="domain" description="Methyltransferase small" evidence="6">
    <location>
        <begin position="108"/>
        <end position="210"/>
    </location>
</feature>
<reference evidence="7 8" key="1">
    <citation type="journal article" date="2023" name="G3 (Bethesda)">
        <title>A high-quality reference genome for the fission yeast Schizosaccharomyces osmophilus.</title>
        <authorList>
            <person name="Jia G.S."/>
            <person name="Zhang W.C."/>
            <person name="Liang Y."/>
            <person name="Liu X.H."/>
            <person name="Rhind N."/>
            <person name="Pidoux A."/>
            <person name="Brysch-Herzberg M."/>
            <person name="Du L.L."/>
        </authorList>
    </citation>
    <scope>NUCLEOTIDE SEQUENCE [LARGE SCALE GENOMIC DNA]</scope>
    <source>
        <strain evidence="7 8">CBS 15793</strain>
    </source>
</reference>
<dbReference type="InterPro" id="IPR007848">
    <property type="entry name" value="Small_mtfrase_dom"/>
</dbReference>
<keyword evidence="3" id="KW-0808">Transferase</keyword>
<dbReference type="GO" id="GO:0032259">
    <property type="term" value="P:methylation"/>
    <property type="evidence" value="ECO:0007669"/>
    <property type="project" value="UniProtKB-KW"/>
</dbReference>
<comment type="catalytic activity">
    <reaction evidence="5">
        <text>L-glutaminyl-[peptide chain release factor] + S-adenosyl-L-methionine = N(5)-methyl-L-glutaminyl-[peptide chain release factor] + S-adenosyl-L-homocysteine + H(+)</text>
        <dbReference type="Rhea" id="RHEA:42896"/>
        <dbReference type="Rhea" id="RHEA-COMP:10271"/>
        <dbReference type="Rhea" id="RHEA-COMP:10272"/>
        <dbReference type="ChEBI" id="CHEBI:15378"/>
        <dbReference type="ChEBI" id="CHEBI:30011"/>
        <dbReference type="ChEBI" id="CHEBI:57856"/>
        <dbReference type="ChEBI" id="CHEBI:59789"/>
        <dbReference type="ChEBI" id="CHEBI:61891"/>
        <dbReference type="EC" id="2.1.1.297"/>
    </reaction>
</comment>
<keyword evidence="4" id="KW-0949">S-adenosyl-L-methionine</keyword>
<evidence type="ECO:0000313" key="8">
    <source>
        <dbReference type="Proteomes" id="UP001212411"/>
    </source>
</evidence>
<dbReference type="InterPro" id="IPR002052">
    <property type="entry name" value="DNA_methylase_N6_adenine_CS"/>
</dbReference>
<sequence>MLQRKLKWKTFLKNNRFLADLYRATKSTEQAKQEWKWISQELRELCPKDSKLQIQRKIIQACKLRGRKYPLQYILQTQPFGSLDIQCRPGVLIPRWETEEWVERTIPLLNSLSVPNPIRILDLCTGSGCISSYVSTSLKRPHHLHVVDNSSKALHIAAKNLLTCKHDSSTLDTQFHKINVLSAQKAMFDLLKDCHVVLCNPPYISPTEFHTNTDLSVKRYEPRHALVAQEDGNQFYKVIASYVFELLKDPFLTKDALRYLAFEIGSSKQANYVKNLFSGSVFDATIWKDSANLDRTVIVQRKEIDAKSIVENR</sequence>
<dbReference type="GO" id="GO:0102559">
    <property type="term" value="F:peptide chain release factor N(5)-glutamine methyltransferase activity"/>
    <property type="evidence" value="ECO:0007669"/>
    <property type="project" value="UniProtKB-EC"/>
</dbReference>
<gene>
    <name evidence="7" type="primary">mtq1</name>
    <name evidence="7" type="ORF">SOMG_02431</name>
</gene>
<dbReference type="InterPro" id="IPR050320">
    <property type="entry name" value="N5-glutamine_MTase"/>
</dbReference>
<dbReference type="GeneID" id="80875912"/>
<dbReference type="EMBL" id="CP115611">
    <property type="protein sequence ID" value="WBW72655.1"/>
    <property type="molecule type" value="Genomic_DNA"/>
</dbReference>
<dbReference type="SUPFAM" id="SSF53335">
    <property type="entry name" value="S-adenosyl-L-methionine-dependent methyltransferases"/>
    <property type="match status" value="1"/>
</dbReference>
<accession>A0AAE9WB51</accession>
<evidence type="ECO:0000256" key="5">
    <source>
        <dbReference type="ARBA" id="ARBA00048391"/>
    </source>
</evidence>
<protein>
    <recommendedName>
        <fullName evidence="1">peptide chain release factor N(5)-glutamine methyltransferase</fullName>
        <ecNumber evidence="1">2.1.1.297</ecNumber>
    </recommendedName>
</protein>
<evidence type="ECO:0000256" key="3">
    <source>
        <dbReference type="ARBA" id="ARBA00022679"/>
    </source>
</evidence>
<dbReference type="Proteomes" id="UP001212411">
    <property type="component" value="Chromosome 1"/>
</dbReference>
<dbReference type="CDD" id="cd02440">
    <property type="entry name" value="AdoMet_MTases"/>
    <property type="match status" value="1"/>
</dbReference>
<dbReference type="NCBIfam" id="TIGR00536">
    <property type="entry name" value="hemK_fam"/>
    <property type="match status" value="1"/>
</dbReference>
<dbReference type="RefSeq" id="XP_056036898.1">
    <property type="nucleotide sequence ID" value="XM_056181223.1"/>
</dbReference>
<evidence type="ECO:0000256" key="2">
    <source>
        <dbReference type="ARBA" id="ARBA00022603"/>
    </source>
</evidence>
<keyword evidence="2 7" id="KW-0489">Methyltransferase</keyword>
<name>A0AAE9WB51_9SCHI</name>
<evidence type="ECO:0000259" key="6">
    <source>
        <dbReference type="Pfam" id="PF05175"/>
    </source>
</evidence>
<dbReference type="AlphaFoldDB" id="A0AAE9WB51"/>
<dbReference type="Pfam" id="PF05175">
    <property type="entry name" value="MTS"/>
    <property type="match status" value="1"/>
</dbReference>
<evidence type="ECO:0000256" key="4">
    <source>
        <dbReference type="ARBA" id="ARBA00022691"/>
    </source>
</evidence>
<evidence type="ECO:0000256" key="1">
    <source>
        <dbReference type="ARBA" id="ARBA00012771"/>
    </source>
</evidence>